<dbReference type="InterPro" id="IPR026961">
    <property type="entry name" value="PGG_dom"/>
</dbReference>
<keyword evidence="4 7" id="KW-1133">Transmembrane helix</keyword>
<keyword evidence="3" id="KW-0677">Repeat</keyword>
<keyword evidence="2 7" id="KW-0812">Transmembrane</keyword>
<organism evidence="9 10">
    <name type="scientific">Vitis vinifera</name>
    <name type="common">Grape</name>
    <dbReference type="NCBI Taxonomy" id="29760"/>
    <lineage>
        <taxon>Eukaryota</taxon>
        <taxon>Viridiplantae</taxon>
        <taxon>Streptophyta</taxon>
        <taxon>Embryophyta</taxon>
        <taxon>Tracheophyta</taxon>
        <taxon>Spermatophyta</taxon>
        <taxon>Magnoliopsida</taxon>
        <taxon>eudicotyledons</taxon>
        <taxon>Gunneridae</taxon>
        <taxon>Pentapetalae</taxon>
        <taxon>rosids</taxon>
        <taxon>Vitales</taxon>
        <taxon>Vitaceae</taxon>
        <taxon>Viteae</taxon>
        <taxon>Vitis</taxon>
    </lineage>
</organism>
<keyword evidence="10" id="KW-1185">Reference proteome</keyword>
<keyword evidence="5" id="KW-0040">ANK repeat</keyword>
<keyword evidence="6 7" id="KW-0472">Membrane</keyword>
<evidence type="ECO:0000256" key="2">
    <source>
        <dbReference type="ARBA" id="ARBA00022692"/>
    </source>
</evidence>
<feature type="transmembrane region" description="Helical" evidence="7">
    <location>
        <begin position="127"/>
        <end position="144"/>
    </location>
</feature>
<proteinExistence type="predicted"/>
<name>A0ABY9DFE2_VITVI</name>
<evidence type="ECO:0000256" key="3">
    <source>
        <dbReference type="ARBA" id="ARBA00022737"/>
    </source>
</evidence>
<evidence type="ECO:0000313" key="10">
    <source>
        <dbReference type="Proteomes" id="UP001227230"/>
    </source>
</evidence>
<evidence type="ECO:0000256" key="1">
    <source>
        <dbReference type="ARBA" id="ARBA00004141"/>
    </source>
</evidence>
<feature type="domain" description="PGG" evidence="8">
    <location>
        <begin position="20"/>
        <end position="118"/>
    </location>
</feature>
<dbReference type="PANTHER" id="PTHR24186:SF56">
    <property type="entry name" value="PGG DOMAIN-CONTAINING PROTEIN"/>
    <property type="match status" value="1"/>
</dbReference>
<feature type="transmembrane region" description="Helical" evidence="7">
    <location>
        <begin position="101"/>
        <end position="121"/>
    </location>
</feature>
<evidence type="ECO:0000313" key="9">
    <source>
        <dbReference type="EMBL" id="WKA05311.1"/>
    </source>
</evidence>
<reference evidence="9 10" key="1">
    <citation type="journal article" date="2023" name="Hortic Res">
        <title>The complete reference genome for grapevine (Vitis vinifera L.) genetics and breeding.</title>
        <authorList>
            <person name="Shi X."/>
            <person name="Cao S."/>
            <person name="Wang X."/>
            <person name="Huang S."/>
            <person name="Wang Y."/>
            <person name="Liu Z."/>
            <person name="Liu W."/>
            <person name="Leng X."/>
            <person name="Peng Y."/>
            <person name="Wang N."/>
            <person name="Wang Y."/>
            <person name="Ma Z."/>
            <person name="Xu X."/>
            <person name="Zhang F."/>
            <person name="Xue H."/>
            <person name="Zhong H."/>
            <person name="Wang Y."/>
            <person name="Zhang K."/>
            <person name="Velt A."/>
            <person name="Avia K."/>
            <person name="Holtgrawe D."/>
            <person name="Grimplet J."/>
            <person name="Matus J.T."/>
            <person name="Ware D."/>
            <person name="Wu X."/>
            <person name="Wang H."/>
            <person name="Liu C."/>
            <person name="Fang Y."/>
            <person name="Rustenholz C."/>
            <person name="Cheng Z."/>
            <person name="Xiao H."/>
            <person name="Zhou Y."/>
        </authorList>
    </citation>
    <scope>NUCLEOTIDE SEQUENCE [LARGE SCALE GENOMIC DNA]</scope>
    <source>
        <strain evidence="10">cv. Pinot noir / PN40024</strain>
        <tissue evidence="9">Leaf</tissue>
    </source>
</reference>
<dbReference type="EMBL" id="CP126662">
    <property type="protein sequence ID" value="WKA05311.1"/>
    <property type="molecule type" value="Genomic_DNA"/>
</dbReference>
<accession>A0ABY9DFE2</accession>
<comment type="subcellular location">
    <subcellularLocation>
        <location evidence="1">Membrane</location>
        <topology evidence="1">Multi-pass membrane protein</topology>
    </subcellularLocation>
</comment>
<feature type="transmembrane region" description="Helical" evidence="7">
    <location>
        <begin position="70"/>
        <end position="89"/>
    </location>
</feature>
<dbReference type="PANTHER" id="PTHR24186">
    <property type="entry name" value="PROTEIN PHOSPHATASE 1 REGULATORY SUBUNIT"/>
    <property type="match status" value="1"/>
</dbReference>
<feature type="transmembrane region" description="Helical" evidence="7">
    <location>
        <begin position="21"/>
        <end position="42"/>
    </location>
</feature>
<dbReference type="Proteomes" id="UP001227230">
    <property type="component" value="Chromosome 15"/>
</dbReference>
<sequence length="176" mass="20190">MTRKSWFRYFQYDERKETPADARNVLLIVAGLIAAVTFQAGINPPGGVWQDDKDGHRPGRAIYSYQTKEFYVFLISNTVAFSTSILLLISLTHKFPFHFEVILATTSMVVTYASSVFAVTPDELVKFRYILFAAAAPFIIRCLLQVWARLTMEEQPYDKHIVFPDNRSGENELNRL</sequence>
<evidence type="ECO:0000256" key="5">
    <source>
        <dbReference type="ARBA" id="ARBA00023043"/>
    </source>
</evidence>
<evidence type="ECO:0000256" key="6">
    <source>
        <dbReference type="ARBA" id="ARBA00023136"/>
    </source>
</evidence>
<evidence type="ECO:0000256" key="4">
    <source>
        <dbReference type="ARBA" id="ARBA00022989"/>
    </source>
</evidence>
<gene>
    <name evidence="9" type="ORF">VitviT2T_023285</name>
</gene>
<evidence type="ECO:0000256" key="7">
    <source>
        <dbReference type="SAM" id="Phobius"/>
    </source>
</evidence>
<evidence type="ECO:0000259" key="8">
    <source>
        <dbReference type="Pfam" id="PF13962"/>
    </source>
</evidence>
<dbReference type="Pfam" id="PF13962">
    <property type="entry name" value="PGG"/>
    <property type="match status" value="1"/>
</dbReference>
<protein>
    <recommendedName>
        <fullName evidence="8">PGG domain-containing protein</fullName>
    </recommendedName>
</protein>